<dbReference type="EMBL" id="BSXT01005537">
    <property type="protein sequence ID" value="GMF60823.1"/>
    <property type="molecule type" value="Genomic_DNA"/>
</dbReference>
<evidence type="ECO:0000313" key="3">
    <source>
        <dbReference type="Proteomes" id="UP001165121"/>
    </source>
</evidence>
<evidence type="ECO:0000313" key="2">
    <source>
        <dbReference type="EMBL" id="GMF60823.1"/>
    </source>
</evidence>
<dbReference type="Proteomes" id="UP001165121">
    <property type="component" value="Unassembled WGS sequence"/>
</dbReference>
<proteinExistence type="predicted"/>
<dbReference type="AlphaFoldDB" id="A0A9W6YDI0"/>
<feature type="region of interest" description="Disordered" evidence="1">
    <location>
        <begin position="38"/>
        <end position="67"/>
    </location>
</feature>
<protein>
    <submittedName>
        <fullName evidence="2">Unnamed protein product</fullName>
    </submittedName>
</protein>
<feature type="compositionally biased region" description="Basic and acidic residues" evidence="1">
    <location>
        <begin position="87"/>
        <end position="96"/>
    </location>
</feature>
<reference evidence="2" key="1">
    <citation type="submission" date="2023-04" db="EMBL/GenBank/DDBJ databases">
        <title>Phytophthora fragariaefolia NBRC 109709.</title>
        <authorList>
            <person name="Ichikawa N."/>
            <person name="Sato H."/>
            <person name="Tonouchi N."/>
        </authorList>
    </citation>
    <scope>NUCLEOTIDE SEQUENCE</scope>
    <source>
        <strain evidence="2">NBRC 109709</strain>
    </source>
</reference>
<name>A0A9W6YDI0_9STRA</name>
<evidence type="ECO:0000256" key="1">
    <source>
        <dbReference type="SAM" id="MobiDB-lite"/>
    </source>
</evidence>
<feature type="region of interest" description="Disordered" evidence="1">
    <location>
        <begin position="87"/>
        <end position="108"/>
    </location>
</feature>
<sequence>MLRKMAARTIGNAAITEERSEVRRRDLVDVAADIARRRTRSDTRKQPTDCEQPQVGHGGHNHSSGHDETTVVDQNLLATEAIRKLADEKGSDHTTDDPGVNNDGPLELGMTRKHDARALGNRASIALLDVVEFVEVKLRGRPTVLQGQYEGEHGACVQDISGLDADASLDLFRLEHGAVDVRRRDLRVGGVHRRSGHGVVLGGH</sequence>
<comment type="caution">
    <text evidence="2">The sequence shown here is derived from an EMBL/GenBank/DDBJ whole genome shotgun (WGS) entry which is preliminary data.</text>
</comment>
<accession>A0A9W6YDI0</accession>
<feature type="compositionally biased region" description="Basic and acidic residues" evidence="1">
    <location>
        <begin position="38"/>
        <end position="48"/>
    </location>
</feature>
<gene>
    <name evidence="2" type="ORF">Pfra01_002643700</name>
</gene>
<organism evidence="2 3">
    <name type="scientific">Phytophthora fragariaefolia</name>
    <dbReference type="NCBI Taxonomy" id="1490495"/>
    <lineage>
        <taxon>Eukaryota</taxon>
        <taxon>Sar</taxon>
        <taxon>Stramenopiles</taxon>
        <taxon>Oomycota</taxon>
        <taxon>Peronosporomycetes</taxon>
        <taxon>Peronosporales</taxon>
        <taxon>Peronosporaceae</taxon>
        <taxon>Phytophthora</taxon>
    </lineage>
</organism>
<keyword evidence="3" id="KW-1185">Reference proteome</keyword>